<comment type="similarity">
    <text evidence="2 5">Belongs to the eukaryotic/archaeal RNase P protein component 2 family.</text>
</comment>
<evidence type="ECO:0000256" key="2">
    <source>
        <dbReference type="ARBA" id="ARBA00010800"/>
    </source>
</evidence>
<keyword evidence="4" id="KW-0539">Nucleus</keyword>
<comment type="subcellular location">
    <subcellularLocation>
        <location evidence="1">Nucleus</location>
    </subcellularLocation>
</comment>
<gene>
    <name evidence="6" type="ORF">ASEP1449_LOCUS7981</name>
</gene>
<evidence type="ECO:0000256" key="1">
    <source>
        <dbReference type="ARBA" id="ARBA00004123"/>
    </source>
</evidence>
<organism evidence="6">
    <name type="scientific">Attheya septentrionalis</name>
    <dbReference type="NCBI Taxonomy" id="420275"/>
    <lineage>
        <taxon>Eukaryota</taxon>
        <taxon>Sar</taxon>
        <taxon>Stramenopiles</taxon>
        <taxon>Ochrophyta</taxon>
        <taxon>Bacillariophyta</taxon>
        <taxon>Coscinodiscophyceae</taxon>
        <taxon>Chaetocerotophycidae</taxon>
        <taxon>Chaetocerotales</taxon>
        <taxon>Attheyaceae</taxon>
        <taxon>Attheya</taxon>
    </lineage>
</organism>
<proteinExistence type="inferred from homology"/>
<dbReference type="AlphaFoldDB" id="A0A7S2XMH3"/>
<dbReference type="PANTHER" id="PTHR15441:SF2">
    <property type="entry name" value="RIBONUCLEASE P_MRP PROTEIN SUBUNIT POP5"/>
    <property type="match status" value="1"/>
</dbReference>
<name>A0A7S2XMH3_9STRA</name>
<dbReference type="GO" id="GO:0001682">
    <property type="term" value="P:tRNA 5'-leader removal"/>
    <property type="evidence" value="ECO:0007669"/>
    <property type="project" value="InterPro"/>
</dbReference>
<dbReference type="PANTHER" id="PTHR15441">
    <property type="entry name" value="RIBONUCLEASE P PROTEIN SUBUNIT P14"/>
    <property type="match status" value="1"/>
</dbReference>
<evidence type="ECO:0000256" key="3">
    <source>
        <dbReference type="ARBA" id="ARBA00022694"/>
    </source>
</evidence>
<dbReference type="InterPro" id="IPR016819">
    <property type="entry name" value="RNase_P/MRP_POP5"/>
</dbReference>
<reference evidence="6" key="1">
    <citation type="submission" date="2021-01" db="EMBL/GenBank/DDBJ databases">
        <authorList>
            <person name="Corre E."/>
            <person name="Pelletier E."/>
            <person name="Niang G."/>
            <person name="Scheremetjew M."/>
            <person name="Finn R."/>
            <person name="Kale V."/>
            <person name="Holt S."/>
            <person name="Cochrane G."/>
            <person name="Meng A."/>
            <person name="Brown T."/>
            <person name="Cohen L."/>
        </authorList>
    </citation>
    <scope>NUCLEOTIDE SEQUENCE</scope>
    <source>
        <strain evidence="6">CCMP2084</strain>
    </source>
</reference>
<dbReference type="EMBL" id="HBHQ01012006">
    <property type="protein sequence ID" value="CAD9816149.1"/>
    <property type="molecule type" value="Transcribed_RNA"/>
</dbReference>
<evidence type="ECO:0000256" key="5">
    <source>
        <dbReference type="PIRNR" id="PIRNR023803"/>
    </source>
</evidence>
<sequence>MVRHKVRYLLVQFDFEPQLVLEVPTNETLSLQKRIDSITRSDINQALREMISSLFGLTSTLVAYDLQVKIYDSEARIGIIRVPRNMCDEVRGSLTIMTTLKGARVSVSVLAMHGSARTARTSAIRQLRSSLLEQSMLSGRESQKRQEKIFLHIEERLEKVRNMD</sequence>
<dbReference type="Gene3D" id="3.30.70.3250">
    <property type="entry name" value="Ribonuclease P, Pop5 subunit"/>
    <property type="match status" value="1"/>
</dbReference>
<dbReference type="SUPFAM" id="SSF160350">
    <property type="entry name" value="Rnp2-like"/>
    <property type="match status" value="1"/>
</dbReference>
<evidence type="ECO:0000256" key="4">
    <source>
        <dbReference type="ARBA" id="ARBA00023242"/>
    </source>
</evidence>
<accession>A0A7S2XMH3</accession>
<dbReference type="Pfam" id="PF01900">
    <property type="entry name" value="RNase_P_Rpp14"/>
    <property type="match status" value="1"/>
</dbReference>
<dbReference type="GO" id="GO:0030681">
    <property type="term" value="C:multimeric ribonuclease P complex"/>
    <property type="evidence" value="ECO:0007669"/>
    <property type="project" value="TreeGrafter"/>
</dbReference>
<dbReference type="GO" id="GO:0005730">
    <property type="term" value="C:nucleolus"/>
    <property type="evidence" value="ECO:0007669"/>
    <property type="project" value="TreeGrafter"/>
</dbReference>
<dbReference type="InterPro" id="IPR002759">
    <property type="entry name" value="Pop5/Rpp14/Rnp2-like"/>
</dbReference>
<keyword evidence="3 5" id="KW-0819">tRNA processing</keyword>
<comment type="function">
    <text evidence="5">Component of ribonuclease P, a protein complex that generates mature tRNA molecules by cleaving their 5'-ends.</text>
</comment>
<dbReference type="InterPro" id="IPR038085">
    <property type="entry name" value="Rnp2-like_sf"/>
</dbReference>
<evidence type="ECO:0000313" key="6">
    <source>
        <dbReference type="EMBL" id="CAD9816149.1"/>
    </source>
</evidence>
<protein>
    <recommendedName>
        <fullName evidence="5">Ribonuclease P/MRP protein subunit POP5</fullName>
    </recommendedName>
</protein>
<dbReference type="PIRSF" id="PIRSF023803">
    <property type="entry name" value="Ribonuclease_P_prd"/>
    <property type="match status" value="1"/>
</dbReference>
<dbReference type="GO" id="GO:0033204">
    <property type="term" value="F:ribonuclease P RNA binding"/>
    <property type="evidence" value="ECO:0007669"/>
    <property type="project" value="InterPro"/>
</dbReference>